<keyword evidence="2" id="KW-1185">Reference proteome</keyword>
<evidence type="ECO:0000313" key="2">
    <source>
        <dbReference type="Proteomes" id="UP001237642"/>
    </source>
</evidence>
<dbReference type="Proteomes" id="UP001237642">
    <property type="component" value="Unassembled WGS sequence"/>
</dbReference>
<reference evidence="1" key="1">
    <citation type="submission" date="2023-02" db="EMBL/GenBank/DDBJ databases">
        <title>Genome of toxic invasive species Heracleum sosnowskyi carries increased number of genes despite the absence of recent whole-genome duplications.</title>
        <authorList>
            <person name="Schelkunov M."/>
            <person name="Shtratnikova V."/>
            <person name="Makarenko M."/>
            <person name="Klepikova A."/>
            <person name="Omelchenko D."/>
            <person name="Novikova G."/>
            <person name="Obukhova E."/>
            <person name="Bogdanov V."/>
            <person name="Penin A."/>
            <person name="Logacheva M."/>
        </authorList>
    </citation>
    <scope>NUCLEOTIDE SEQUENCE</scope>
    <source>
        <strain evidence="1">Hsosn_3</strain>
        <tissue evidence="1">Leaf</tissue>
    </source>
</reference>
<comment type="caution">
    <text evidence="1">The sequence shown here is derived from an EMBL/GenBank/DDBJ whole genome shotgun (WGS) entry which is preliminary data.</text>
</comment>
<organism evidence="1 2">
    <name type="scientific">Heracleum sosnowskyi</name>
    <dbReference type="NCBI Taxonomy" id="360622"/>
    <lineage>
        <taxon>Eukaryota</taxon>
        <taxon>Viridiplantae</taxon>
        <taxon>Streptophyta</taxon>
        <taxon>Embryophyta</taxon>
        <taxon>Tracheophyta</taxon>
        <taxon>Spermatophyta</taxon>
        <taxon>Magnoliopsida</taxon>
        <taxon>eudicotyledons</taxon>
        <taxon>Gunneridae</taxon>
        <taxon>Pentapetalae</taxon>
        <taxon>asterids</taxon>
        <taxon>campanulids</taxon>
        <taxon>Apiales</taxon>
        <taxon>Apiaceae</taxon>
        <taxon>Apioideae</taxon>
        <taxon>apioid superclade</taxon>
        <taxon>Tordylieae</taxon>
        <taxon>Tordyliinae</taxon>
        <taxon>Heracleum</taxon>
    </lineage>
</organism>
<name>A0AAD8IH12_9APIA</name>
<dbReference type="EMBL" id="JAUIZM010000005">
    <property type="protein sequence ID" value="KAK1385704.1"/>
    <property type="molecule type" value="Genomic_DNA"/>
</dbReference>
<proteinExistence type="predicted"/>
<reference evidence="1" key="2">
    <citation type="submission" date="2023-05" db="EMBL/GenBank/DDBJ databases">
        <authorList>
            <person name="Schelkunov M.I."/>
        </authorList>
    </citation>
    <scope>NUCLEOTIDE SEQUENCE</scope>
    <source>
        <strain evidence="1">Hsosn_3</strain>
        <tissue evidence="1">Leaf</tissue>
    </source>
</reference>
<sequence length="181" mass="20578">MWLILKTCNEVVFGGASWKTDSLLFCVKKDLVFSGLSHHHVSRRETLLWNYDPGAAIDSFLRAQRSDFITKLSKEFDFVAFCDGAWCIANDNESKGGIGYFILSKDLSKIYMLSGPVSFNDAFESELAACMPVGCNNGAQKSRLQVYYLYGSKNTVEMFDIVVNFCEMQWSRGEERIENRK</sequence>
<accession>A0AAD8IH12</accession>
<evidence type="ECO:0000313" key="1">
    <source>
        <dbReference type="EMBL" id="KAK1385704.1"/>
    </source>
</evidence>
<protein>
    <submittedName>
        <fullName evidence="1">Uncharacterized protein</fullName>
    </submittedName>
</protein>
<dbReference type="AlphaFoldDB" id="A0AAD8IH12"/>
<gene>
    <name evidence="1" type="ORF">POM88_023439</name>
</gene>